<dbReference type="Gene3D" id="3.80.10.10">
    <property type="entry name" value="Ribonuclease Inhibitor"/>
    <property type="match status" value="1"/>
</dbReference>
<proteinExistence type="predicted"/>
<reference evidence="1" key="1">
    <citation type="journal article" date="2020" name="Fungal Divers.">
        <title>Resolving the Mortierellaceae phylogeny through synthesis of multi-gene phylogenetics and phylogenomics.</title>
        <authorList>
            <person name="Vandepol N."/>
            <person name="Liber J."/>
            <person name="Desiro A."/>
            <person name="Na H."/>
            <person name="Kennedy M."/>
            <person name="Barry K."/>
            <person name="Grigoriev I.V."/>
            <person name="Miller A.N."/>
            <person name="O'Donnell K."/>
            <person name="Stajich J.E."/>
            <person name="Bonito G."/>
        </authorList>
    </citation>
    <scope>NUCLEOTIDE SEQUENCE</scope>
    <source>
        <strain evidence="1">NRRL 28262</strain>
    </source>
</reference>
<dbReference type="EMBL" id="JAAAIL010000055">
    <property type="protein sequence ID" value="KAG0280624.1"/>
    <property type="molecule type" value="Genomic_DNA"/>
</dbReference>
<dbReference type="SUPFAM" id="SSF52047">
    <property type="entry name" value="RNI-like"/>
    <property type="match status" value="1"/>
</dbReference>
<evidence type="ECO:0000313" key="1">
    <source>
        <dbReference type="EMBL" id="KAG0280624.1"/>
    </source>
</evidence>
<comment type="caution">
    <text evidence="1">The sequence shown here is derived from an EMBL/GenBank/DDBJ whole genome shotgun (WGS) entry which is preliminary data.</text>
</comment>
<evidence type="ECO:0000313" key="2">
    <source>
        <dbReference type="Proteomes" id="UP001194580"/>
    </source>
</evidence>
<organism evidence="1 2">
    <name type="scientific">Linnemannia exigua</name>
    <dbReference type="NCBI Taxonomy" id="604196"/>
    <lineage>
        <taxon>Eukaryota</taxon>
        <taxon>Fungi</taxon>
        <taxon>Fungi incertae sedis</taxon>
        <taxon>Mucoromycota</taxon>
        <taxon>Mortierellomycotina</taxon>
        <taxon>Mortierellomycetes</taxon>
        <taxon>Mortierellales</taxon>
        <taxon>Mortierellaceae</taxon>
        <taxon>Linnemannia</taxon>
    </lineage>
</organism>
<dbReference type="InterPro" id="IPR032675">
    <property type="entry name" value="LRR_dom_sf"/>
</dbReference>
<name>A0AAD4DKM7_9FUNG</name>
<accession>A0AAD4DKM7</accession>
<protein>
    <submittedName>
        <fullName evidence="1">Uncharacterized protein</fullName>
    </submittedName>
</protein>
<dbReference type="Proteomes" id="UP001194580">
    <property type="component" value="Unassembled WGS sequence"/>
</dbReference>
<keyword evidence="2" id="KW-1185">Reference proteome</keyword>
<sequence>MSMPSSACQRFLNIPELIDILASQLHLADLSVLTRINRQTHKSCLPLLFKVLDLRHTRGSKVLLFTGALSLGRSTRHVRDLSLGPDELEFYYNCVYDFEVFSAQSGYTPAPRSAWFPPPDIRTRQLLALPPMTYLSRLRLEGCASPDNPYSMPSSFDTRVVLAQLCWLLSLNPHLSSLDVESITVENSRDRWMLVGAIAELHKIKELFLRIYCQAKETGDLEGLQAIAGYVVNERLEIQRLECYWVEHDESSHLPFKILEALPAQQVTELTIQGMYSDLGHPLAVPAILRHSTTLQSLDLEWSDGELPSDPGNLPYYDRPTPITLTEAEARHFEQLERLYLQIGRLTELRILCLIMVPFNGVDVVDMGIGDTPSALPGLMTLGDVYKGWPRYMNHLAGLTKLESISGSIDGDADGSKVTMGWREAVWMYEHWPRLSSACVFSSENNIGAPFQWLRRSTGRMERDQCSIQNASLHHSICTLISSAPAVYHHDGNSSLQSPASLPTLAKYRASAWAVLRPQAIHPSPVQFSDRSDKNLTVARILDPSREV</sequence>
<dbReference type="AlphaFoldDB" id="A0AAD4DKM7"/>
<gene>
    <name evidence="1" type="ORF">BGZ95_009365</name>
</gene>